<evidence type="ECO:0000313" key="6">
    <source>
        <dbReference type="Proteomes" id="UP001149074"/>
    </source>
</evidence>
<feature type="domain" description="FAD-binding" evidence="4">
    <location>
        <begin position="3"/>
        <end position="321"/>
    </location>
</feature>
<keyword evidence="3" id="KW-0560">Oxidoreductase</keyword>
<dbReference type="InterPro" id="IPR002938">
    <property type="entry name" value="FAD-bd"/>
</dbReference>
<organism evidence="5 6">
    <name type="scientific">Penicillium argentinense</name>
    <dbReference type="NCBI Taxonomy" id="1131581"/>
    <lineage>
        <taxon>Eukaryota</taxon>
        <taxon>Fungi</taxon>
        <taxon>Dikarya</taxon>
        <taxon>Ascomycota</taxon>
        <taxon>Pezizomycotina</taxon>
        <taxon>Eurotiomycetes</taxon>
        <taxon>Eurotiomycetidae</taxon>
        <taxon>Eurotiales</taxon>
        <taxon>Aspergillaceae</taxon>
        <taxon>Penicillium</taxon>
    </lineage>
</organism>
<gene>
    <name evidence="5" type="ORF">N7532_008266</name>
</gene>
<reference evidence="5" key="1">
    <citation type="submission" date="2022-11" db="EMBL/GenBank/DDBJ databases">
        <authorList>
            <person name="Petersen C."/>
        </authorList>
    </citation>
    <scope>NUCLEOTIDE SEQUENCE</scope>
    <source>
        <strain evidence="5">IBT 30761</strain>
    </source>
</reference>
<dbReference type="InterPro" id="IPR036188">
    <property type="entry name" value="FAD/NAD-bd_sf"/>
</dbReference>
<dbReference type="InterPro" id="IPR050641">
    <property type="entry name" value="RIFMO-like"/>
</dbReference>
<dbReference type="GO" id="GO:0016709">
    <property type="term" value="F:oxidoreductase activity, acting on paired donors, with incorporation or reduction of molecular oxygen, NAD(P)H as one donor, and incorporation of one atom of oxygen"/>
    <property type="evidence" value="ECO:0007669"/>
    <property type="project" value="UniProtKB-ARBA"/>
</dbReference>
<evidence type="ECO:0000259" key="4">
    <source>
        <dbReference type="Pfam" id="PF01494"/>
    </source>
</evidence>
<reference evidence="5" key="2">
    <citation type="journal article" date="2023" name="IMA Fungus">
        <title>Comparative genomic study of the Penicillium genus elucidates a diverse pangenome and 15 lateral gene transfer events.</title>
        <authorList>
            <person name="Petersen C."/>
            <person name="Sorensen T."/>
            <person name="Nielsen M.R."/>
            <person name="Sondergaard T.E."/>
            <person name="Sorensen J.L."/>
            <person name="Fitzpatrick D.A."/>
            <person name="Frisvad J.C."/>
            <person name="Nielsen K.L."/>
        </authorList>
    </citation>
    <scope>NUCLEOTIDE SEQUENCE</scope>
    <source>
        <strain evidence="5">IBT 30761</strain>
    </source>
</reference>
<dbReference type="SUPFAM" id="SSF51905">
    <property type="entry name" value="FAD/NAD(P)-binding domain"/>
    <property type="match status" value="1"/>
</dbReference>
<dbReference type="Gene3D" id="3.40.30.120">
    <property type="match status" value="1"/>
</dbReference>
<evidence type="ECO:0000313" key="5">
    <source>
        <dbReference type="EMBL" id="KAJ5089582.1"/>
    </source>
</evidence>
<accession>A0A9W9K2C4</accession>
<dbReference type="RefSeq" id="XP_056471564.1">
    <property type="nucleotide sequence ID" value="XM_056620758.1"/>
</dbReference>
<dbReference type="GeneID" id="81359737"/>
<dbReference type="OrthoDB" id="2690153at2759"/>
<evidence type="ECO:0000256" key="1">
    <source>
        <dbReference type="ARBA" id="ARBA00022630"/>
    </source>
</evidence>
<dbReference type="Proteomes" id="UP001149074">
    <property type="component" value="Unassembled WGS sequence"/>
</dbReference>
<dbReference type="Pfam" id="PF01494">
    <property type="entry name" value="FAD_binding_3"/>
    <property type="match status" value="1"/>
</dbReference>
<protein>
    <recommendedName>
        <fullName evidence="4">FAD-binding domain-containing protein</fullName>
    </recommendedName>
</protein>
<keyword evidence="6" id="KW-1185">Reference proteome</keyword>
<dbReference type="GO" id="GO:0071949">
    <property type="term" value="F:FAD binding"/>
    <property type="evidence" value="ECO:0007669"/>
    <property type="project" value="InterPro"/>
</dbReference>
<evidence type="ECO:0000256" key="2">
    <source>
        <dbReference type="ARBA" id="ARBA00022827"/>
    </source>
</evidence>
<dbReference type="PRINTS" id="PR00420">
    <property type="entry name" value="RNGMNOXGNASE"/>
</dbReference>
<dbReference type="EMBL" id="JAPQKI010000009">
    <property type="protein sequence ID" value="KAJ5089582.1"/>
    <property type="molecule type" value="Genomic_DNA"/>
</dbReference>
<comment type="caution">
    <text evidence="5">The sequence shown here is derived from an EMBL/GenBank/DDBJ whole genome shotgun (WGS) entry which is preliminary data.</text>
</comment>
<dbReference type="Gene3D" id="3.30.9.10">
    <property type="entry name" value="D-Amino Acid Oxidase, subunit A, domain 2"/>
    <property type="match status" value="1"/>
</dbReference>
<evidence type="ECO:0000256" key="3">
    <source>
        <dbReference type="ARBA" id="ARBA00023002"/>
    </source>
</evidence>
<dbReference type="AlphaFoldDB" id="A0A9W9K2C4"/>
<name>A0A9W9K2C4_9EURO</name>
<dbReference type="Gene3D" id="3.50.50.60">
    <property type="entry name" value="FAD/NAD(P)-binding domain"/>
    <property type="match status" value="1"/>
</dbReference>
<sequence length="538" mass="59795">MATMECMRDIGLEHECRRNGLEWSSMSTVHWDESMSGKEFARLPAWGNGPSEARYRGASPCTPIDLAQTLLEPILVQKAATTGFTVRFDTEFLSFSEVKPQNAVLVRVRDLVFNKEYTVQCKYLFGCDGAHSLVLQQLKIPVLRGKGAGIKSWDLLVRVDLSHTMQFRRGNLHWTFQDDHLHPGRLLVAHPRVYKPWNEWVVGFSWAPGAAPESEMVPTHEDWSRRLKKMVGDDSIVPEILDIFTWEMDNAVAQHSSEGRVFCLGDAVHRHGPGGALGSNTAIQDAYNIAWKIAYVLKGQAGPGLLDSYSTERNPVGAQAASSSMDAIFANMAIWEALGVLGGCAKAVREQQSKLAENSDEGRSLRKSLRKVLENSKFGIEGLGIEMNQHYQSSAIWLRDESEPQDLSDSRLLYHKTTFPGSRLPHAWLNTAIPTRPISTIDLAGHGRFTIFTGIGGEQWKICAPKVAAALGLSIAVFSIGHGQDYEDPAFEWEAHREIDECGAVLVRPDRFIAWRCKEVPEGCEATLLTVLKEILSA</sequence>
<dbReference type="PANTHER" id="PTHR43004">
    <property type="entry name" value="TRK SYSTEM POTASSIUM UPTAKE PROTEIN"/>
    <property type="match status" value="1"/>
</dbReference>
<keyword evidence="2" id="KW-0274">FAD</keyword>
<dbReference type="Pfam" id="PF21274">
    <property type="entry name" value="Rng_hyd_C"/>
    <property type="match status" value="1"/>
</dbReference>
<dbReference type="PANTHER" id="PTHR43004:SF8">
    <property type="entry name" value="FAD-BINDING DOMAIN-CONTAINING PROTEIN-RELATED"/>
    <property type="match status" value="1"/>
</dbReference>
<proteinExistence type="predicted"/>
<keyword evidence="1" id="KW-0285">Flavoprotein</keyword>